<comment type="pathway">
    <text evidence="3 19">Cofactor biosynthesis; adenosylcobalamin biosynthesis; adenosylcobalamin from cob(II)yrinate a,c-diamide: step 7/7.</text>
</comment>
<keyword evidence="8 19" id="KW-0169">Cobalamin biosynthesis</keyword>
<evidence type="ECO:0000256" key="6">
    <source>
        <dbReference type="ARBA" id="ARBA00015850"/>
    </source>
</evidence>
<comment type="function">
    <text evidence="14 19">Joins adenosylcobinamide-GDP and alpha-ribazole to generate adenosylcobalamin (Ado-cobalamin). Also synthesizes adenosylcobalamin 5'-phosphate from adenosylcobinamide-GDP and alpha-ribazole 5'-phosphate.</text>
</comment>
<comment type="caution">
    <text evidence="20">The sequence shown here is derived from an EMBL/GenBank/DDBJ whole genome shotgun (WGS) entry which is preliminary data.</text>
</comment>
<comment type="subcellular location">
    <subcellularLocation>
        <location evidence="2 19">Cell membrane</location>
        <topology evidence="2 19">Multi-pass membrane protein</topology>
    </subcellularLocation>
</comment>
<dbReference type="NCBIfam" id="NF001278">
    <property type="entry name" value="PRK00235.1-5"/>
    <property type="match status" value="1"/>
</dbReference>
<evidence type="ECO:0000256" key="11">
    <source>
        <dbReference type="ARBA" id="ARBA00022842"/>
    </source>
</evidence>
<evidence type="ECO:0000256" key="15">
    <source>
        <dbReference type="ARBA" id="ARBA00032605"/>
    </source>
</evidence>
<dbReference type="HAMAP" id="MF_00719">
    <property type="entry name" value="CobS"/>
    <property type="match status" value="1"/>
</dbReference>
<comment type="cofactor">
    <cofactor evidence="1 19">
        <name>Mg(2+)</name>
        <dbReference type="ChEBI" id="CHEBI:18420"/>
    </cofactor>
</comment>
<comment type="catalytic activity">
    <reaction evidence="17 19">
        <text>alpha-ribazole + adenosylcob(III)inamide-GDP = adenosylcob(III)alamin + GMP + H(+)</text>
        <dbReference type="Rhea" id="RHEA:16049"/>
        <dbReference type="ChEBI" id="CHEBI:10329"/>
        <dbReference type="ChEBI" id="CHEBI:15378"/>
        <dbReference type="ChEBI" id="CHEBI:18408"/>
        <dbReference type="ChEBI" id="CHEBI:58115"/>
        <dbReference type="ChEBI" id="CHEBI:60487"/>
        <dbReference type="EC" id="2.7.8.26"/>
    </reaction>
</comment>
<feature type="transmembrane region" description="Helical" evidence="19">
    <location>
        <begin position="182"/>
        <end position="212"/>
    </location>
</feature>
<keyword evidence="11 19" id="KW-0460">Magnesium</keyword>
<evidence type="ECO:0000256" key="3">
    <source>
        <dbReference type="ARBA" id="ARBA00004663"/>
    </source>
</evidence>
<evidence type="ECO:0000256" key="7">
    <source>
        <dbReference type="ARBA" id="ARBA00022475"/>
    </source>
</evidence>
<dbReference type="Pfam" id="PF02654">
    <property type="entry name" value="CobS"/>
    <property type="match status" value="1"/>
</dbReference>
<keyword evidence="21" id="KW-1185">Reference proteome</keyword>
<evidence type="ECO:0000256" key="5">
    <source>
        <dbReference type="ARBA" id="ARBA00013200"/>
    </source>
</evidence>
<evidence type="ECO:0000256" key="2">
    <source>
        <dbReference type="ARBA" id="ARBA00004651"/>
    </source>
</evidence>
<dbReference type="RefSeq" id="WP_350027867.1">
    <property type="nucleotide sequence ID" value="NZ_JACSQG010000007.1"/>
</dbReference>
<reference evidence="20 21" key="1">
    <citation type="submission" date="2020-08" db="EMBL/GenBank/DDBJ databases">
        <title>A Genomic Blueprint of the Chicken Gut Microbiome.</title>
        <authorList>
            <person name="Gilroy R."/>
            <person name="Ravi A."/>
            <person name="Getino M."/>
            <person name="Pursley I."/>
            <person name="Horton D.L."/>
            <person name="Alikhan N.-F."/>
            <person name="Baker D."/>
            <person name="Gharbi K."/>
            <person name="Hall N."/>
            <person name="Watson M."/>
            <person name="Adriaenssens E.M."/>
            <person name="Foster-Nyarko E."/>
            <person name="Jarju S."/>
            <person name="Secka A."/>
            <person name="Antonio M."/>
            <person name="Oren A."/>
            <person name="Chaudhuri R."/>
            <person name="La Ragione R.M."/>
            <person name="Hildebrand F."/>
            <person name="Pallen M.J."/>
        </authorList>
    </citation>
    <scope>NUCLEOTIDE SEQUENCE [LARGE SCALE GENOMIC DNA]</scope>
    <source>
        <strain evidence="20 21">Sa2CUA2</strain>
    </source>
</reference>
<organism evidence="20 21">
    <name type="scientific">Serpens gallinarum</name>
    <dbReference type="NCBI Taxonomy" id="2763075"/>
    <lineage>
        <taxon>Bacteria</taxon>
        <taxon>Pseudomonadati</taxon>
        <taxon>Pseudomonadota</taxon>
        <taxon>Gammaproteobacteria</taxon>
        <taxon>Pseudomonadales</taxon>
        <taxon>Pseudomonadaceae</taxon>
        <taxon>Pseudomonas</taxon>
    </lineage>
</organism>
<dbReference type="InterPro" id="IPR003805">
    <property type="entry name" value="CobS"/>
</dbReference>
<sequence length="247" mass="25947">MKTPLPLLIALQFLTNLPIRLPGMPAPEEQGRSLLWYPLVGLVLGLVLVCGNWLLESSPNLLVAALLLTLWIGMTGALHLDGLADTADAWLGGFGDRERTLTIMKDPRSGPIAVVVLVLLLLLKFAALWVLLGADSGLALLLAPLLGRAALLALFLNTPYVRPGGLGQALAEHLPRDAGQKVLLATALGILLLAGWSGLLAVLIAAAVFYLVRRSLMNRLGGTTGDTAGALLELVECAVLVGLALNI</sequence>
<evidence type="ECO:0000256" key="12">
    <source>
        <dbReference type="ARBA" id="ARBA00022989"/>
    </source>
</evidence>
<feature type="transmembrane region" description="Helical" evidence="19">
    <location>
        <begin position="112"/>
        <end position="131"/>
    </location>
</feature>
<name>A0ABR8TQR0_9PSED</name>
<evidence type="ECO:0000256" key="8">
    <source>
        <dbReference type="ARBA" id="ARBA00022573"/>
    </source>
</evidence>
<feature type="transmembrane region" description="Helical" evidence="19">
    <location>
        <begin position="61"/>
        <end position="80"/>
    </location>
</feature>
<dbReference type="PANTHER" id="PTHR34148:SF1">
    <property type="entry name" value="ADENOSYLCOBINAMIDE-GDP RIBAZOLETRANSFERASE"/>
    <property type="match status" value="1"/>
</dbReference>
<comment type="similarity">
    <text evidence="4 19">Belongs to the CobS family.</text>
</comment>
<dbReference type="NCBIfam" id="TIGR00317">
    <property type="entry name" value="cobS"/>
    <property type="match status" value="1"/>
</dbReference>
<dbReference type="GO" id="GO:0051073">
    <property type="term" value="F:adenosylcobinamide-GDP ribazoletransferase activity"/>
    <property type="evidence" value="ECO:0007669"/>
    <property type="project" value="UniProtKB-EC"/>
</dbReference>
<evidence type="ECO:0000256" key="17">
    <source>
        <dbReference type="ARBA" id="ARBA00048623"/>
    </source>
</evidence>
<keyword evidence="10 19" id="KW-0812">Transmembrane</keyword>
<comment type="catalytic activity">
    <reaction evidence="18 19">
        <text>alpha-ribazole 5'-phosphate + adenosylcob(III)inamide-GDP = adenosylcob(III)alamin 5'-phosphate + GMP + H(+)</text>
        <dbReference type="Rhea" id="RHEA:23560"/>
        <dbReference type="ChEBI" id="CHEBI:15378"/>
        <dbReference type="ChEBI" id="CHEBI:57918"/>
        <dbReference type="ChEBI" id="CHEBI:58115"/>
        <dbReference type="ChEBI" id="CHEBI:60487"/>
        <dbReference type="ChEBI" id="CHEBI:60493"/>
        <dbReference type="EC" id="2.7.8.26"/>
    </reaction>
</comment>
<protein>
    <recommendedName>
        <fullName evidence="6 19">Adenosylcobinamide-GDP ribazoletransferase</fullName>
        <ecNumber evidence="5 19">2.7.8.26</ecNumber>
    </recommendedName>
    <alternativeName>
        <fullName evidence="16 19">Cobalamin synthase</fullName>
    </alternativeName>
    <alternativeName>
        <fullName evidence="15 19">Cobalamin-5'-phosphate synthase</fullName>
    </alternativeName>
</protein>
<evidence type="ECO:0000256" key="14">
    <source>
        <dbReference type="ARBA" id="ARBA00025228"/>
    </source>
</evidence>
<evidence type="ECO:0000256" key="9">
    <source>
        <dbReference type="ARBA" id="ARBA00022679"/>
    </source>
</evidence>
<feature type="transmembrane region" description="Helical" evidence="19">
    <location>
        <begin position="34"/>
        <end position="54"/>
    </location>
</feature>
<accession>A0ABR8TQR0</accession>
<evidence type="ECO:0000256" key="16">
    <source>
        <dbReference type="ARBA" id="ARBA00032853"/>
    </source>
</evidence>
<dbReference type="EMBL" id="JACSQG010000007">
    <property type="protein sequence ID" value="MBD7978115.1"/>
    <property type="molecule type" value="Genomic_DNA"/>
</dbReference>
<evidence type="ECO:0000256" key="13">
    <source>
        <dbReference type="ARBA" id="ARBA00023136"/>
    </source>
</evidence>
<evidence type="ECO:0000256" key="19">
    <source>
        <dbReference type="HAMAP-Rule" id="MF_00719"/>
    </source>
</evidence>
<dbReference type="PANTHER" id="PTHR34148">
    <property type="entry name" value="ADENOSYLCOBINAMIDE-GDP RIBAZOLETRANSFERASE"/>
    <property type="match status" value="1"/>
</dbReference>
<feature type="transmembrane region" description="Helical" evidence="19">
    <location>
        <begin position="138"/>
        <end position="156"/>
    </location>
</feature>
<keyword evidence="13 19" id="KW-0472">Membrane</keyword>
<proteinExistence type="inferred from homology"/>
<keyword evidence="12 19" id="KW-1133">Transmembrane helix</keyword>
<evidence type="ECO:0000313" key="21">
    <source>
        <dbReference type="Proteomes" id="UP000611945"/>
    </source>
</evidence>
<keyword evidence="9 19" id="KW-0808">Transferase</keyword>
<evidence type="ECO:0000256" key="10">
    <source>
        <dbReference type="ARBA" id="ARBA00022692"/>
    </source>
</evidence>
<evidence type="ECO:0000256" key="4">
    <source>
        <dbReference type="ARBA" id="ARBA00010561"/>
    </source>
</evidence>
<gene>
    <name evidence="19" type="primary">cobS</name>
    <name evidence="20" type="ORF">H9642_13075</name>
</gene>
<evidence type="ECO:0000313" key="20">
    <source>
        <dbReference type="EMBL" id="MBD7978115.1"/>
    </source>
</evidence>
<dbReference type="EC" id="2.7.8.26" evidence="5 19"/>
<dbReference type="Proteomes" id="UP000611945">
    <property type="component" value="Unassembled WGS sequence"/>
</dbReference>
<evidence type="ECO:0000256" key="1">
    <source>
        <dbReference type="ARBA" id="ARBA00001946"/>
    </source>
</evidence>
<keyword evidence="7 19" id="KW-1003">Cell membrane</keyword>
<evidence type="ECO:0000256" key="18">
    <source>
        <dbReference type="ARBA" id="ARBA00049504"/>
    </source>
</evidence>